<reference evidence="2 3" key="1">
    <citation type="submission" date="2012-12" db="EMBL/GenBank/DDBJ databases">
        <title>Genome Assembly of Photobacterium sp. AK15.</title>
        <authorList>
            <person name="Khatri I."/>
            <person name="Vaidya B."/>
            <person name="Srinivas T.N.R."/>
            <person name="Subramanian S."/>
            <person name="Pinnaka A."/>
        </authorList>
    </citation>
    <scope>NUCLEOTIDE SEQUENCE [LARGE SCALE GENOMIC DNA]</scope>
    <source>
        <strain evidence="2 3">AK15</strain>
    </source>
</reference>
<keyword evidence="3" id="KW-1185">Reference proteome</keyword>
<gene>
    <name evidence="2" type="ORF">C942_04597</name>
</gene>
<dbReference type="EMBL" id="AMZO01000006">
    <property type="protein sequence ID" value="ELR66898.1"/>
    <property type="molecule type" value="Genomic_DNA"/>
</dbReference>
<dbReference type="PATRIC" id="fig|1056511.3.peg.1426"/>
<dbReference type="Pfam" id="PF13569">
    <property type="entry name" value="DUF4132"/>
    <property type="match status" value="1"/>
</dbReference>
<comment type="caution">
    <text evidence="2">The sequence shown here is derived from an EMBL/GenBank/DDBJ whole genome shotgun (WGS) entry which is preliminary data.</text>
</comment>
<accession>L8JF85</accession>
<feature type="domain" description="DUF4132" evidence="1">
    <location>
        <begin position="933"/>
        <end position="1114"/>
    </location>
</feature>
<protein>
    <recommendedName>
        <fullName evidence="1">DUF4132 domain-containing protein</fullName>
    </recommendedName>
</protein>
<evidence type="ECO:0000313" key="3">
    <source>
        <dbReference type="Proteomes" id="UP000011134"/>
    </source>
</evidence>
<evidence type="ECO:0000259" key="1">
    <source>
        <dbReference type="Pfam" id="PF13569"/>
    </source>
</evidence>
<dbReference type="Proteomes" id="UP000011134">
    <property type="component" value="Unassembled WGS sequence"/>
</dbReference>
<dbReference type="RefSeq" id="WP_007463976.1">
    <property type="nucleotide sequence ID" value="NZ_AMZO01000006.1"/>
</dbReference>
<sequence>MKISDLITEIKQSYYISDKIADDISEFVFNQEQSAIYSGSKDHFAGFYIRNIIRELKSVDDDALYIQRFLAALLSSASNFDWLEAVDIDELIAFYPDFYTLLGNNTEEILDKVFTLDEWDDIKKAFFKLSKISFPEQEVSDFLQHDKHKSEGFYNYSHHLYLKLYLQPKMREAYDKKDCAEFDAIFREYFIACLQDHNKKIHNRRDKFNGALYRTALPQEAFDRFVALFDGTGNWETDLEFVASQLATDKDRYSSSEKEEFTLLHDEEFKELIHFILDLDLFHRFGDSKYVYNFSKIILGLDIKTWIDQLRFFSSYNYCAFKNANTLMEELDDAIKLYPALQTSFIQYLMNYISQHYHCCLRNYETPKAEHFTNNPHLQLLKLLCERFGATNIWDWYYNDNPTKPECDIIHGLLAQISDAPELSERKDLFDQALLRKYIPRITKKEQDNDALLHFILTGENADRVAKVALDNSNIKYLSWLSQPYLERLATVFFNGKNNKLVVDFVDNAANEYQSNPLRQLSNVAIKYPQCEASYMKGLIGYTQNINKQCKLDIDSKVCYYEGIYYPEIMSKTELAYLQQHNIPCVKHIAAGSASVKALLLICLKGTITDHDQAILLIDMLKEKQKGLNANLQACISSLPDALKQAVRSTIAEQLEDFSGQKEINAVECLCQGSLNEETALDLLNKVSETQSRTLLIQHGNINFVHLYKTADGRFDLAAYLAESYQAPKKLPVSEEILNLIETKDGSNGYEAAIQLLQVYQHHEAFVPSSEGEAILSQITEDSLDSFMCYLISQYADSITAKNRWLLTIPALHASINTVKLLMPLIERWANGSKHQLAAHLIKQMGGSGLTQVYMGLDRLSRNTKKQSVKEAIQEAFAIGASQKGITKGELGDSLVDNIGFVDNTIPLSYCGQDFALILNKELKFSIRKPDRKIVKSLPKPKFDDDAQAAAAVSKHFTDLKKMLKDMVTLQTHRLEDAFVVWRQWQYDKWAELFLANPVMNKLASQLVWGIYEQNTLTQTFTVNPAVITVDDEALDIAPNSHIGLVHPSELTAEQLAEWLDYFADWEISVLFDQLSRPMLTLTPTEKDPLAYVPNLTFRKSPSTVINRLRKKGWAIGSVRDAGSFDELYKEIDEGELGIEITFDEAVWHGGYGYESDESDIAIDKIEFYQAGALPRGSYCYAELDEPEYKKLKKDIEQLPLRLVQELVREAVNGYQ</sequence>
<dbReference type="OrthoDB" id="9763697at2"/>
<proteinExistence type="predicted"/>
<name>L8JF85_9GAMM</name>
<dbReference type="AlphaFoldDB" id="L8JF85"/>
<evidence type="ECO:0000313" key="2">
    <source>
        <dbReference type="EMBL" id="ELR66898.1"/>
    </source>
</evidence>
<dbReference type="InterPro" id="IPR025406">
    <property type="entry name" value="DUF4132"/>
</dbReference>
<organism evidence="2 3">
    <name type="scientific">Photobacterium marinum</name>
    <dbReference type="NCBI Taxonomy" id="1056511"/>
    <lineage>
        <taxon>Bacteria</taxon>
        <taxon>Pseudomonadati</taxon>
        <taxon>Pseudomonadota</taxon>
        <taxon>Gammaproteobacteria</taxon>
        <taxon>Vibrionales</taxon>
        <taxon>Vibrionaceae</taxon>
        <taxon>Photobacterium</taxon>
    </lineage>
</organism>